<feature type="chain" id="PRO_5016382686" evidence="1">
    <location>
        <begin position="25"/>
        <end position="133"/>
    </location>
</feature>
<dbReference type="AlphaFoldDB" id="A0A327WTG1"/>
<sequence>MKALFNTLLVALTVAFTSFTAAQAENHKPIGQPKKVAAFQSGMYTTQEGKLQVAVNKETGSAVMVRLVNQAGKEVFAQSIGKRQQAVRLRLDVSNLPDGIYQVEITNGVETTTQELKLDTRKPTAVQRLVAVN</sequence>
<evidence type="ECO:0000313" key="3">
    <source>
        <dbReference type="EMBL" id="RAJ94532.1"/>
    </source>
</evidence>
<proteinExistence type="predicted"/>
<keyword evidence="1" id="KW-0732">Signal</keyword>
<keyword evidence="4" id="KW-1185">Reference proteome</keyword>
<organism evidence="3 4">
    <name type="scientific">Larkinella arboricola</name>
    <dbReference type="NCBI Taxonomy" id="643671"/>
    <lineage>
        <taxon>Bacteria</taxon>
        <taxon>Pseudomonadati</taxon>
        <taxon>Bacteroidota</taxon>
        <taxon>Cytophagia</taxon>
        <taxon>Cytophagales</taxon>
        <taxon>Spirosomataceae</taxon>
        <taxon>Larkinella</taxon>
    </lineage>
</organism>
<gene>
    <name evidence="3" type="ORF">LX87_04419</name>
</gene>
<feature type="domain" description="Secretion system C-terminal sorting" evidence="2">
    <location>
        <begin position="49"/>
        <end position="115"/>
    </location>
</feature>
<evidence type="ECO:0000259" key="2">
    <source>
        <dbReference type="Pfam" id="PF18962"/>
    </source>
</evidence>
<dbReference type="Pfam" id="PF18962">
    <property type="entry name" value="Por_Secre_tail"/>
    <property type="match status" value="1"/>
</dbReference>
<dbReference type="RefSeq" id="WP_146624530.1">
    <property type="nucleotide sequence ID" value="NZ_QLMC01000005.1"/>
</dbReference>
<evidence type="ECO:0000313" key="4">
    <source>
        <dbReference type="Proteomes" id="UP000248790"/>
    </source>
</evidence>
<evidence type="ECO:0000256" key="1">
    <source>
        <dbReference type="SAM" id="SignalP"/>
    </source>
</evidence>
<reference evidence="3 4" key="1">
    <citation type="submission" date="2018-06" db="EMBL/GenBank/DDBJ databases">
        <title>Genomic Encyclopedia of Archaeal and Bacterial Type Strains, Phase II (KMG-II): from individual species to whole genera.</title>
        <authorList>
            <person name="Goeker M."/>
        </authorList>
    </citation>
    <scope>NUCLEOTIDE SEQUENCE [LARGE SCALE GENOMIC DNA]</scope>
    <source>
        <strain evidence="3 4">DSM 21851</strain>
    </source>
</reference>
<protein>
    <submittedName>
        <fullName evidence="3">Putative secreted protein (Por secretion system target)</fullName>
    </submittedName>
</protein>
<dbReference type="Proteomes" id="UP000248790">
    <property type="component" value="Unassembled WGS sequence"/>
</dbReference>
<dbReference type="EMBL" id="QLMC01000005">
    <property type="protein sequence ID" value="RAJ94532.1"/>
    <property type="molecule type" value="Genomic_DNA"/>
</dbReference>
<feature type="signal peptide" evidence="1">
    <location>
        <begin position="1"/>
        <end position="24"/>
    </location>
</feature>
<name>A0A327WTG1_LARAB</name>
<comment type="caution">
    <text evidence="3">The sequence shown here is derived from an EMBL/GenBank/DDBJ whole genome shotgun (WGS) entry which is preliminary data.</text>
</comment>
<dbReference type="InterPro" id="IPR026444">
    <property type="entry name" value="Secre_tail"/>
</dbReference>
<accession>A0A327WTG1</accession>
<dbReference type="OrthoDB" id="961604at2"/>